<evidence type="ECO:0000313" key="2">
    <source>
        <dbReference type="Proteomes" id="UP000278823"/>
    </source>
</evidence>
<evidence type="ECO:0000313" key="1">
    <source>
        <dbReference type="EMBL" id="RUM23664.1"/>
    </source>
</evidence>
<dbReference type="Proteomes" id="UP000278823">
    <property type="component" value="Unassembled WGS sequence"/>
</dbReference>
<gene>
    <name evidence="1" type="ORF">EFQ99_20520</name>
</gene>
<reference evidence="2" key="1">
    <citation type="submission" date="2018-11" db="EMBL/GenBank/DDBJ databases">
        <title>Rhizobium chutanense sp. nov., isolated from root nodules of Phaseolus vulgaris in China.</title>
        <authorList>
            <person name="Huo Y."/>
        </authorList>
    </citation>
    <scope>NUCLEOTIDE SEQUENCE [LARGE SCALE GENOMIC DNA]</scope>
    <source>
        <strain evidence="2">CCBAU 65647</strain>
    </source>
</reference>
<comment type="caution">
    <text evidence="1">The sequence shown here is derived from an EMBL/GenBank/DDBJ whole genome shotgun (WGS) entry which is preliminary data.</text>
</comment>
<accession>A0A432PHD4</accession>
<protein>
    <submittedName>
        <fullName evidence="1">Uncharacterized protein</fullName>
    </submittedName>
</protein>
<name>A0A432PHD4_9HYPH</name>
<proteinExistence type="predicted"/>
<dbReference type="RefSeq" id="WP_126923058.1">
    <property type="nucleotide sequence ID" value="NZ_ML133692.1"/>
</dbReference>
<dbReference type="EMBL" id="RJTH01000007">
    <property type="protein sequence ID" value="RUM23664.1"/>
    <property type="molecule type" value="Genomic_DNA"/>
</dbReference>
<organism evidence="1 2">
    <name type="scientific">Rhizobium vallis</name>
    <dbReference type="NCBI Taxonomy" id="634290"/>
    <lineage>
        <taxon>Bacteria</taxon>
        <taxon>Pseudomonadati</taxon>
        <taxon>Pseudomonadota</taxon>
        <taxon>Alphaproteobacteria</taxon>
        <taxon>Hyphomicrobiales</taxon>
        <taxon>Rhizobiaceae</taxon>
        <taxon>Rhizobium/Agrobacterium group</taxon>
        <taxon>Rhizobium</taxon>
    </lineage>
</organism>
<dbReference type="AlphaFoldDB" id="A0A432PHD4"/>
<keyword evidence="2" id="KW-1185">Reference proteome</keyword>
<sequence>MGETVERKGQANSEAEIKPKLHRIKAVFRDASQKLNYAINKQNDIIKRNFISSSGLIWQSSVAK</sequence>